<keyword evidence="4" id="KW-0288">FMN</keyword>
<evidence type="ECO:0000256" key="7">
    <source>
        <dbReference type="ARBA" id="ARBA00023027"/>
    </source>
</evidence>
<dbReference type="InterPro" id="IPR000415">
    <property type="entry name" value="Nitroreductase-like"/>
</dbReference>
<comment type="similarity">
    <text evidence="2">Belongs to the nitroreductase family.</text>
</comment>
<sequence>MCTDECGFDAVLKLKIPNFAPFKSTNIMDSNTFSTISTIIKGRRTIKPGMMNGQKIPNGHIAALLELADWAPTHGYTEPWRFVIYEDPTQFCEAHAELYKQHTAAENFKEATYNNLKTIGNNASHVVIASMKRGSNPNIPVVEEVAAASAAIQNILLAASALNIGSFWSTGGMTLKPGLKEFLELGEEDQVLGLLYLGYTDQHPEGKRTTPLEAKVKWVK</sequence>
<dbReference type="PANTHER" id="PTHR43821">
    <property type="entry name" value="NAD(P)H NITROREDUCTASE YDJA-RELATED"/>
    <property type="match status" value="1"/>
</dbReference>
<evidence type="ECO:0000259" key="8">
    <source>
        <dbReference type="Pfam" id="PF00881"/>
    </source>
</evidence>
<dbReference type="InterPro" id="IPR029479">
    <property type="entry name" value="Nitroreductase"/>
</dbReference>
<dbReference type="InterPro" id="IPR026021">
    <property type="entry name" value="YdjA-like"/>
</dbReference>
<organism evidence="9 10">
    <name type="scientific">Mucilaginibacter gynuensis</name>
    <dbReference type="NCBI Taxonomy" id="1302236"/>
    <lineage>
        <taxon>Bacteria</taxon>
        <taxon>Pseudomonadati</taxon>
        <taxon>Bacteroidota</taxon>
        <taxon>Sphingobacteriia</taxon>
        <taxon>Sphingobacteriales</taxon>
        <taxon>Sphingobacteriaceae</taxon>
        <taxon>Mucilaginibacter</taxon>
    </lineage>
</organism>
<evidence type="ECO:0000256" key="3">
    <source>
        <dbReference type="ARBA" id="ARBA00022630"/>
    </source>
</evidence>
<evidence type="ECO:0000313" key="10">
    <source>
        <dbReference type="Proteomes" id="UP001500582"/>
    </source>
</evidence>
<dbReference type="Proteomes" id="UP001500582">
    <property type="component" value="Unassembled WGS sequence"/>
</dbReference>
<keyword evidence="3" id="KW-0285">Flavoprotein</keyword>
<dbReference type="EMBL" id="BAABFT010000003">
    <property type="protein sequence ID" value="GAA4317256.1"/>
    <property type="molecule type" value="Genomic_DNA"/>
</dbReference>
<accession>A0ABP8G4Z1</accession>
<comment type="caution">
    <text evidence="9">The sequence shown here is derived from an EMBL/GenBank/DDBJ whole genome shotgun (WGS) entry which is preliminary data.</text>
</comment>
<evidence type="ECO:0000256" key="1">
    <source>
        <dbReference type="ARBA" id="ARBA00001917"/>
    </source>
</evidence>
<proteinExistence type="inferred from homology"/>
<dbReference type="InterPro" id="IPR052530">
    <property type="entry name" value="NAD(P)H_nitroreductase"/>
</dbReference>
<dbReference type="CDD" id="cd02135">
    <property type="entry name" value="YdjA-like"/>
    <property type="match status" value="1"/>
</dbReference>
<name>A0ABP8G4Z1_9SPHI</name>
<evidence type="ECO:0000256" key="5">
    <source>
        <dbReference type="ARBA" id="ARBA00022857"/>
    </source>
</evidence>
<keyword evidence="10" id="KW-1185">Reference proteome</keyword>
<comment type="cofactor">
    <cofactor evidence="1">
        <name>FMN</name>
        <dbReference type="ChEBI" id="CHEBI:58210"/>
    </cofactor>
</comment>
<keyword evidence="6" id="KW-0560">Oxidoreductase</keyword>
<gene>
    <name evidence="9" type="ORF">GCM10023149_14740</name>
</gene>
<dbReference type="Gene3D" id="3.40.109.10">
    <property type="entry name" value="NADH Oxidase"/>
    <property type="match status" value="1"/>
</dbReference>
<evidence type="ECO:0000256" key="2">
    <source>
        <dbReference type="ARBA" id="ARBA00007118"/>
    </source>
</evidence>
<keyword evidence="7" id="KW-0520">NAD</keyword>
<evidence type="ECO:0000313" key="9">
    <source>
        <dbReference type="EMBL" id="GAA4317256.1"/>
    </source>
</evidence>
<evidence type="ECO:0000256" key="4">
    <source>
        <dbReference type="ARBA" id="ARBA00022643"/>
    </source>
</evidence>
<feature type="domain" description="Nitroreductase" evidence="8">
    <location>
        <begin position="40"/>
        <end position="199"/>
    </location>
</feature>
<reference evidence="10" key="1">
    <citation type="journal article" date="2019" name="Int. J. Syst. Evol. Microbiol.">
        <title>The Global Catalogue of Microorganisms (GCM) 10K type strain sequencing project: providing services to taxonomists for standard genome sequencing and annotation.</title>
        <authorList>
            <consortium name="The Broad Institute Genomics Platform"/>
            <consortium name="The Broad Institute Genome Sequencing Center for Infectious Disease"/>
            <person name="Wu L."/>
            <person name="Ma J."/>
        </authorList>
    </citation>
    <scope>NUCLEOTIDE SEQUENCE [LARGE SCALE GENOMIC DNA]</scope>
    <source>
        <strain evidence="10">JCM 17705</strain>
    </source>
</reference>
<dbReference type="PANTHER" id="PTHR43821:SF1">
    <property type="entry name" value="NAD(P)H NITROREDUCTASE YDJA-RELATED"/>
    <property type="match status" value="1"/>
</dbReference>
<dbReference type="SUPFAM" id="SSF55469">
    <property type="entry name" value="FMN-dependent nitroreductase-like"/>
    <property type="match status" value="1"/>
</dbReference>
<protein>
    <recommendedName>
        <fullName evidence="8">Nitroreductase domain-containing protein</fullName>
    </recommendedName>
</protein>
<dbReference type="Pfam" id="PF00881">
    <property type="entry name" value="Nitroreductase"/>
    <property type="match status" value="1"/>
</dbReference>
<keyword evidence="5" id="KW-0521">NADP</keyword>
<evidence type="ECO:0000256" key="6">
    <source>
        <dbReference type="ARBA" id="ARBA00023002"/>
    </source>
</evidence>